<keyword evidence="1" id="KW-0732">Signal</keyword>
<evidence type="ECO:0000256" key="1">
    <source>
        <dbReference type="SAM" id="SignalP"/>
    </source>
</evidence>
<reference evidence="3" key="1">
    <citation type="submission" date="2021-01" db="EMBL/GenBank/DDBJ databases">
        <authorList>
            <person name="Corre E."/>
            <person name="Pelletier E."/>
            <person name="Niang G."/>
            <person name="Scheremetjew M."/>
            <person name="Finn R."/>
            <person name="Kale V."/>
            <person name="Holt S."/>
            <person name="Cochrane G."/>
            <person name="Meng A."/>
            <person name="Brown T."/>
            <person name="Cohen L."/>
        </authorList>
    </citation>
    <scope>NUCLEOTIDE SEQUENCE</scope>
    <source>
        <strain evidence="3">CCMP325</strain>
    </source>
</reference>
<gene>
    <name evidence="3" type="ORF">HPHI1048_LOCUS2102</name>
</gene>
<organism evidence="3">
    <name type="scientific">Hanusia phi</name>
    <dbReference type="NCBI Taxonomy" id="3032"/>
    <lineage>
        <taxon>Eukaryota</taxon>
        <taxon>Cryptophyceae</taxon>
        <taxon>Pyrenomonadales</taxon>
        <taxon>Geminigeraceae</taxon>
        <taxon>Hanusia</taxon>
    </lineage>
</organism>
<dbReference type="PROSITE" id="PS51782">
    <property type="entry name" value="LYSM"/>
    <property type="match status" value="2"/>
</dbReference>
<proteinExistence type="predicted"/>
<sequence length="1309" mass="141225">MAKLMEVFLVPLFICSYFIPSSASRIEIIQQPVGNVLKGRALSQQPHVVVVLSSSSELSVGQPQQSYTDLVLSEGETLDVNNNNIMTVSISKNPVGAAFSTGSNSFTVRLLNGAYNFTDLLILQGGTGFTLKFQTQDSYGNLISVESDLFDCGGQDAQMHIVQQPTLNVFGSPQPWIPPILQVQDATGAHLPLAEPEISVSIFSGPTGANFSGDSSLSVSASKGQAIFDKLWVTKAATSLDPRITSYLEPIVNVFYVLKFSAPGYADVYSSEFEVLPVLTVEREPVSDHVHVVTSGCSGPVAGCFINFTNYLGMYTDLNGTASSPWKLQSARLSVSVACTDLDGTGEMVSYVTVGSRMLAKGVEYSPGPWAGCAFAGCRSQCQTNTRLVVSELDVLSDLGTIDPFTQLFKSDGRKLSVRLGLTDAVNVCECDGSLLVANATLRLTYSISQYEQDLPLRQQPVISLRNGDGTLYGLMPLIVSVNLSYSPSGALLQGARTLTTANSLATFTDLKVTEAGPDNQLRFYIVGTKNSSRVEVVDASPFNIGTGMLPVLSLDCPTCLQPVVSPTEYEVFSQQPVLNLLKFSGGVWVKALSDLPVQVAMGEGRDVAQIAMTSTRVVRAVQGVVRYTNLAVYNGGCLHQFSSLVFVCNDNFVVSQSFNLTDDNLSPTFASPYPANGSSFGAVMWSSTLLFHVNITDRNIYRVANNTYSDKLNVYVWGNKTWINGFCSSPCLDAKNASCVQLLPDNLDVNSVNLDANSSVVNPSVVWKNVSRIPQYSLKGTTYCKIKPVNSIAWWISLPVKFSPLCINSALNFPGDGGKSTVCLQGVDNFNPLDSTSKTISTLGEERCVEIKTLSPVAPYFVQPTAFNISQAQISGTYLDRENAPPPASAESFPSLTIGVGCKLELPVEVRNDDKTFPGSCRAPLGLSPSAPDTASFSYGLRAKIHRVYQTSLYEQREASFGVLPGPVLDSHSSSNPYTTALRWQPVRGQEGFVYSICLSIQVNLSSTDVNDACLQEFYTAPFLGHPSQYCVTVDVARCRYCVQEGDSMETMARDWGTSILQLWGGNQLFSPSYLESQQSILVGPIYTVGPDETLPEIALKFGRSALDVLDWNPDIPMDPSIINGQLPLLSSQGLYTLGTAPWYNQNGTILTNSQEVCVLPDVCTDVKLPHLVDQYLEAFSCSLCDAGSLYCTAPLCIDGSGTGPWTPATCTKWVGSRCQRCSECQQEVLDAYGNVLIEGTWNSGGCNGTRTGGQCSDCTVDSVCSPCSRCRIDEIEKFPCTLTSDRVCEPISQPASISLGRPLPPPV</sequence>
<protein>
    <recommendedName>
        <fullName evidence="2">LysM domain-containing protein</fullName>
    </recommendedName>
</protein>
<evidence type="ECO:0000313" key="3">
    <source>
        <dbReference type="EMBL" id="CAD8468788.1"/>
    </source>
</evidence>
<feature type="chain" id="PRO_5030741296" description="LysM domain-containing protein" evidence="1">
    <location>
        <begin position="24"/>
        <end position="1309"/>
    </location>
</feature>
<dbReference type="InterPro" id="IPR018392">
    <property type="entry name" value="LysM"/>
</dbReference>
<feature type="domain" description="LysM" evidence="2">
    <location>
        <begin position="1040"/>
        <end position="1084"/>
    </location>
</feature>
<name>A0A7S0DXW7_9CRYP</name>
<evidence type="ECO:0000259" key="2">
    <source>
        <dbReference type="PROSITE" id="PS51782"/>
    </source>
</evidence>
<accession>A0A7S0DXW7</accession>
<feature type="signal peptide" evidence="1">
    <location>
        <begin position="1"/>
        <end position="23"/>
    </location>
</feature>
<feature type="domain" description="LysM" evidence="2">
    <location>
        <begin position="1086"/>
        <end position="1131"/>
    </location>
</feature>
<dbReference type="EMBL" id="HBEO01002958">
    <property type="protein sequence ID" value="CAD8468788.1"/>
    <property type="molecule type" value="Transcribed_RNA"/>
</dbReference>
<dbReference type="CDD" id="cd00118">
    <property type="entry name" value="LysM"/>
    <property type="match status" value="1"/>
</dbReference>